<dbReference type="AlphaFoldDB" id="A0A388JL38"/>
<organism evidence="2 3">
    <name type="scientific">Chara braunii</name>
    <name type="common">Braun's stonewort</name>
    <dbReference type="NCBI Taxonomy" id="69332"/>
    <lineage>
        <taxon>Eukaryota</taxon>
        <taxon>Viridiplantae</taxon>
        <taxon>Streptophyta</taxon>
        <taxon>Charophyceae</taxon>
        <taxon>Charales</taxon>
        <taxon>Characeae</taxon>
        <taxon>Chara</taxon>
    </lineage>
</organism>
<feature type="compositionally biased region" description="Gly residues" evidence="1">
    <location>
        <begin position="1"/>
        <end position="10"/>
    </location>
</feature>
<protein>
    <recommendedName>
        <fullName evidence="4">BED-type domain-containing protein</fullName>
    </recommendedName>
</protein>
<evidence type="ECO:0000313" key="2">
    <source>
        <dbReference type="EMBL" id="GBG46985.1"/>
    </source>
</evidence>
<reference evidence="2 3" key="1">
    <citation type="journal article" date="2018" name="Cell">
        <title>The Chara Genome: Secondary Complexity and Implications for Plant Terrestrialization.</title>
        <authorList>
            <person name="Nishiyama T."/>
            <person name="Sakayama H."/>
            <person name="Vries J.D."/>
            <person name="Buschmann H."/>
            <person name="Saint-Marcoux D."/>
            <person name="Ullrich K.K."/>
            <person name="Haas F.B."/>
            <person name="Vanderstraeten L."/>
            <person name="Becker D."/>
            <person name="Lang D."/>
            <person name="Vosolsobe S."/>
            <person name="Rombauts S."/>
            <person name="Wilhelmsson P.K.I."/>
            <person name="Janitza P."/>
            <person name="Kern R."/>
            <person name="Heyl A."/>
            <person name="Rumpler F."/>
            <person name="Villalobos L.I.A.C."/>
            <person name="Clay J.M."/>
            <person name="Skokan R."/>
            <person name="Toyoda A."/>
            <person name="Suzuki Y."/>
            <person name="Kagoshima H."/>
            <person name="Schijlen E."/>
            <person name="Tajeshwar N."/>
            <person name="Catarino B."/>
            <person name="Hetherington A.J."/>
            <person name="Saltykova A."/>
            <person name="Bonnot C."/>
            <person name="Breuninger H."/>
            <person name="Symeonidi A."/>
            <person name="Radhakrishnan G.V."/>
            <person name="Van Nieuwerburgh F."/>
            <person name="Deforce D."/>
            <person name="Chang C."/>
            <person name="Karol K.G."/>
            <person name="Hedrich R."/>
            <person name="Ulvskov P."/>
            <person name="Glockner G."/>
            <person name="Delwiche C.F."/>
            <person name="Petrasek J."/>
            <person name="Van de Peer Y."/>
            <person name="Friml J."/>
            <person name="Beilby M."/>
            <person name="Dolan L."/>
            <person name="Kohara Y."/>
            <person name="Sugano S."/>
            <person name="Fujiyama A."/>
            <person name="Delaux P.-M."/>
            <person name="Quint M."/>
            <person name="TheiBen G."/>
            <person name="Hagemann M."/>
            <person name="Harholt J."/>
            <person name="Dunand C."/>
            <person name="Zachgo S."/>
            <person name="Langdale J."/>
            <person name="Maumus F."/>
            <person name="Straeten D.V.D."/>
            <person name="Gould S.B."/>
            <person name="Rensing S.A."/>
        </authorList>
    </citation>
    <scope>NUCLEOTIDE SEQUENCE [LARGE SCALE GENOMIC DNA]</scope>
    <source>
        <strain evidence="2 3">S276</strain>
    </source>
</reference>
<dbReference type="Gramene" id="GBG46985">
    <property type="protein sequence ID" value="GBG46985"/>
    <property type="gene ID" value="CBR_g80515"/>
</dbReference>
<evidence type="ECO:0000256" key="1">
    <source>
        <dbReference type="SAM" id="MobiDB-lite"/>
    </source>
</evidence>
<dbReference type="EMBL" id="BFEA01004385">
    <property type="protein sequence ID" value="GBG46985.1"/>
    <property type="molecule type" value="Genomic_DNA"/>
</dbReference>
<feature type="compositionally biased region" description="Polar residues" evidence="1">
    <location>
        <begin position="35"/>
        <end position="48"/>
    </location>
</feature>
<gene>
    <name evidence="2" type="ORF">CBR_g80515</name>
</gene>
<comment type="caution">
    <text evidence="2">The sequence shown here is derived from an EMBL/GenBank/DDBJ whole genome shotgun (WGS) entry which is preliminary data.</text>
</comment>
<feature type="region of interest" description="Disordered" evidence="1">
    <location>
        <begin position="164"/>
        <end position="193"/>
    </location>
</feature>
<name>A0A388JL38_CHABU</name>
<proteinExistence type="predicted"/>
<accession>A0A388JL38</accession>
<feature type="region of interest" description="Disordered" evidence="1">
    <location>
        <begin position="1"/>
        <end position="62"/>
    </location>
</feature>
<sequence length="207" mass="22233">MAGDDSGGAGASRRRRGTADADKGKGQVPDVADKPSSSKTVQSTTTAVNKDATPRTDPALFQPQDADAHQKLLKRSSVWQWIEQGQVALSAGRGEYWLRCRLCSTVFRGSSSKAVHHFLKPQKPCPFRTGEIVDELVTNQRGKVKPSDKKTEYLLKNARGLARCPEGGEEHVESGSDAEDPLSEPYAPTSPGAVCSTANCTHSCHGK</sequence>
<evidence type="ECO:0008006" key="4">
    <source>
        <dbReference type="Google" id="ProtNLM"/>
    </source>
</evidence>
<dbReference type="Proteomes" id="UP000265515">
    <property type="component" value="Unassembled WGS sequence"/>
</dbReference>
<evidence type="ECO:0000313" key="3">
    <source>
        <dbReference type="Proteomes" id="UP000265515"/>
    </source>
</evidence>
<keyword evidence="3" id="KW-1185">Reference proteome</keyword>